<dbReference type="Proteomes" id="UP000799770">
    <property type="component" value="Unassembled WGS sequence"/>
</dbReference>
<protein>
    <submittedName>
        <fullName evidence="2">Uncharacterized protein</fullName>
    </submittedName>
</protein>
<keyword evidence="3" id="KW-1185">Reference proteome</keyword>
<gene>
    <name evidence="2" type="ORF">BDV96DRAFT_584434</name>
</gene>
<evidence type="ECO:0000313" key="3">
    <source>
        <dbReference type="Proteomes" id="UP000799770"/>
    </source>
</evidence>
<reference evidence="2" key="1">
    <citation type="journal article" date="2020" name="Stud. Mycol.">
        <title>101 Dothideomycetes genomes: a test case for predicting lifestyles and emergence of pathogens.</title>
        <authorList>
            <person name="Haridas S."/>
            <person name="Albert R."/>
            <person name="Binder M."/>
            <person name="Bloem J."/>
            <person name="Labutti K."/>
            <person name="Salamov A."/>
            <person name="Andreopoulos B."/>
            <person name="Baker S."/>
            <person name="Barry K."/>
            <person name="Bills G."/>
            <person name="Bluhm B."/>
            <person name="Cannon C."/>
            <person name="Castanera R."/>
            <person name="Culley D."/>
            <person name="Daum C."/>
            <person name="Ezra D."/>
            <person name="Gonzalez J."/>
            <person name="Henrissat B."/>
            <person name="Kuo A."/>
            <person name="Liang C."/>
            <person name="Lipzen A."/>
            <person name="Lutzoni F."/>
            <person name="Magnuson J."/>
            <person name="Mondo S."/>
            <person name="Nolan M."/>
            <person name="Ohm R."/>
            <person name="Pangilinan J."/>
            <person name="Park H.-J."/>
            <person name="Ramirez L."/>
            <person name="Alfaro M."/>
            <person name="Sun H."/>
            <person name="Tritt A."/>
            <person name="Yoshinaga Y."/>
            <person name="Zwiers L.-H."/>
            <person name="Turgeon B."/>
            <person name="Goodwin S."/>
            <person name="Spatafora J."/>
            <person name="Crous P."/>
            <person name="Grigoriev I."/>
        </authorList>
    </citation>
    <scope>NUCLEOTIDE SEQUENCE</scope>
    <source>
        <strain evidence="2">CBS 627.86</strain>
    </source>
</reference>
<feature type="region of interest" description="Disordered" evidence="1">
    <location>
        <begin position="81"/>
        <end position="112"/>
    </location>
</feature>
<accession>A0A6A5YT11</accession>
<dbReference type="EMBL" id="ML977339">
    <property type="protein sequence ID" value="KAF2110140.1"/>
    <property type="molecule type" value="Genomic_DNA"/>
</dbReference>
<proteinExistence type="predicted"/>
<sequence>MLSDLDLPSYSSTSSPTDYFSIVPSPSTPFSVETPSLSPLSNYSSDIFPDPANPLLAFREVSPYQQTASSMDASEVLQLQTAAAHSRPTATPMQHSTSTSSNSSASSMGSNSPSPPMLCCARCRRSSAGHSGMVRFGTNLYYCSHCASMVGYSPG</sequence>
<organism evidence="2 3">
    <name type="scientific">Lophiotrema nucula</name>
    <dbReference type="NCBI Taxonomy" id="690887"/>
    <lineage>
        <taxon>Eukaryota</taxon>
        <taxon>Fungi</taxon>
        <taxon>Dikarya</taxon>
        <taxon>Ascomycota</taxon>
        <taxon>Pezizomycotina</taxon>
        <taxon>Dothideomycetes</taxon>
        <taxon>Pleosporomycetidae</taxon>
        <taxon>Pleosporales</taxon>
        <taxon>Lophiotremataceae</taxon>
        <taxon>Lophiotrema</taxon>
    </lineage>
</organism>
<name>A0A6A5YT11_9PLEO</name>
<feature type="compositionally biased region" description="Low complexity" evidence="1">
    <location>
        <begin position="96"/>
        <end position="112"/>
    </location>
</feature>
<evidence type="ECO:0000256" key="1">
    <source>
        <dbReference type="SAM" id="MobiDB-lite"/>
    </source>
</evidence>
<dbReference type="OrthoDB" id="3920481at2759"/>
<feature type="compositionally biased region" description="Polar residues" evidence="1">
    <location>
        <begin position="81"/>
        <end position="95"/>
    </location>
</feature>
<evidence type="ECO:0000313" key="2">
    <source>
        <dbReference type="EMBL" id="KAF2110140.1"/>
    </source>
</evidence>
<dbReference type="AlphaFoldDB" id="A0A6A5YT11"/>